<dbReference type="PROSITE" id="PS51459">
    <property type="entry name" value="FIDO"/>
    <property type="match status" value="1"/>
</dbReference>
<gene>
    <name evidence="4" type="ORF">AWOD_I_1009</name>
</gene>
<dbReference type="Pfam" id="PF02661">
    <property type="entry name" value="Fic"/>
    <property type="match status" value="1"/>
</dbReference>
<dbReference type="SUPFAM" id="SSF140931">
    <property type="entry name" value="Fic-like"/>
    <property type="match status" value="1"/>
</dbReference>
<dbReference type="InterPro" id="IPR003812">
    <property type="entry name" value="Fido"/>
</dbReference>
<dbReference type="PANTHER" id="PTHR13504">
    <property type="entry name" value="FIDO DOMAIN-CONTAINING PROTEIN DDB_G0283145"/>
    <property type="match status" value="1"/>
</dbReference>
<dbReference type="InterPro" id="IPR040198">
    <property type="entry name" value="Fido_containing"/>
</dbReference>
<evidence type="ECO:0000259" key="3">
    <source>
        <dbReference type="PROSITE" id="PS51459"/>
    </source>
</evidence>
<keyword evidence="1" id="KW-0067">ATP-binding</keyword>
<name>A0A090KHP8_9GAMM</name>
<reference evidence="5" key="1">
    <citation type="submission" date="2014-09" db="EMBL/GenBank/DDBJ databases">
        <authorList>
            <person name="Hjerde E."/>
        </authorList>
    </citation>
    <scope>NUCLEOTIDE SEQUENCE [LARGE SCALE GENOMIC DNA]</scope>
    <source>
        <strain evidence="5">06/09/139</strain>
    </source>
</reference>
<protein>
    <submittedName>
        <fullName evidence="4">Fic family protein</fullName>
    </submittedName>
</protein>
<dbReference type="HOGENOM" id="CLU_040460_6_1_6"/>
<evidence type="ECO:0000313" key="5">
    <source>
        <dbReference type="Proteomes" id="UP000032427"/>
    </source>
</evidence>
<proteinExistence type="predicted"/>
<evidence type="ECO:0000256" key="1">
    <source>
        <dbReference type="PIRSR" id="PIRSR640198-2"/>
    </source>
</evidence>
<evidence type="ECO:0000313" key="4">
    <source>
        <dbReference type="EMBL" id="CED71099.1"/>
    </source>
</evidence>
<feature type="domain" description="Fido" evidence="3">
    <location>
        <begin position="226"/>
        <end position="364"/>
    </location>
</feature>
<keyword evidence="1" id="KW-0547">Nucleotide-binding</keyword>
<organism evidence="4 5">
    <name type="scientific">Aliivibrio wodanis</name>
    <dbReference type="NCBI Taxonomy" id="80852"/>
    <lineage>
        <taxon>Bacteria</taxon>
        <taxon>Pseudomonadati</taxon>
        <taxon>Pseudomonadota</taxon>
        <taxon>Gammaproteobacteria</taxon>
        <taxon>Vibrionales</taxon>
        <taxon>Vibrionaceae</taxon>
        <taxon>Aliivibrio</taxon>
    </lineage>
</organism>
<dbReference type="Gene3D" id="1.10.3290.10">
    <property type="entry name" value="Fido-like domain"/>
    <property type="match status" value="1"/>
</dbReference>
<dbReference type="AlphaFoldDB" id="A0A090KHP8"/>
<dbReference type="KEGG" id="awd:AWOD_I_1009"/>
<sequence length="468" mass="53793">MKNNSISITQELEQIKSVIERVNKPLSKSEIHQLLSFDINEKTLQRRLKKLADESHIATSGQRSALKYLSLNKNMVNSSELQDRKSVDSHSFLLTQESLEKLKRLDTPSYARVKVSYDQSIVESYVPNQTRYVSEDIALKLRTLGKRFNKKLAAGTYAKDIAQRLLIDLSFNSSRLEGNTYSILDTERLLQAGEAVNGKFDEETIMILNHKEAILFLIENAEEISVTPFVIRNLHQLLSQDLLSDSSSCGKIRQIEVKITKTSYLPLNSPQQLEELFTLLLRKAVKINDPFEQSFFLFMHLSYIQAFEDVNKRTARLSCNLPFIQENLCPLSFVDVPRDDYVKTLIYFYETGDYIPALEVFLWAYERSSEQYKIVEQSIGVIDSYRIKYRSERKQVIGEIIRGMIVGVEVQAHLELFCTENKIQNADKFISITTVELDKLHSGAIISLGVTENIFLIWKEKFDTSKVA</sequence>
<feature type="binding site" evidence="1">
    <location>
        <begin position="309"/>
        <end position="316"/>
    </location>
    <ligand>
        <name>ATP</name>
        <dbReference type="ChEBI" id="CHEBI:30616"/>
    </ligand>
</feature>
<evidence type="ECO:0000256" key="2">
    <source>
        <dbReference type="PIRSR" id="PIRSR640198-3"/>
    </source>
</evidence>
<dbReference type="STRING" id="80852.AWOD_I_1009"/>
<dbReference type="Proteomes" id="UP000032427">
    <property type="component" value="Chromosome 1"/>
</dbReference>
<dbReference type="GO" id="GO:0005524">
    <property type="term" value="F:ATP binding"/>
    <property type="evidence" value="ECO:0007669"/>
    <property type="project" value="UniProtKB-KW"/>
</dbReference>
<dbReference type="PANTHER" id="PTHR13504:SF38">
    <property type="entry name" value="FIDO DOMAIN-CONTAINING PROTEIN"/>
    <property type="match status" value="1"/>
</dbReference>
<dbReference type="PATRIC" id="fig|80852.17.peg.1029"/>
<dbReference type="InterPro" id="IPR036597">
    <property type="entry name" value="Fido-like_dom_sf"/>
</dbReference>
<accession>A0A090KHP8</accession>
<feature type="site" description="Important for autoinhibition of adenylyltransferase activity" evidence="2">
    <location>
        <position position="177"/>
    </location>
</feature>
<dbReference type="EMBL" id="LN554846">
    <property type="protein sequence ID" value="CED71099.1"/>
    <property type="molecule type" value="Genomic_DNA"/>
</dbReference>
<keyword evidence="5" id="KW-1185">Reference proteome</keyword>